<keyword evidence="1 6" id="KW-0963">Cytoplasm</keyword>
<evidence type="ECO:0000256" key="2">
    <source>
        <dbReference type="ARBA" id="ARBA00022705"/>
    </source>
</evidence>
<protein>
    <recommendedName>
        <fullName evidence="6">Replication initiation control protein YabA</fullName>
    </recommendedName>
</protein>
<keyword evidence="7" id="KW-0175">Coiled coil</keyword>
<evidence type="ECO:0000256" key="6">
    <source>
        <dbReference type="HAMAP-Rule" id="MF_01159"/>
    </source>
</evidence>
<evidence type="ECO:0000256" key="4">
    <source>
        <dbReference type="ARBA" id="ARBA00022833"/>
    </source>
</evidence>
<evidence type="ECO:0000256" key="3">
    <source>
        <dbReference type="ARBA" id="ARBA00022723"/>
    </source>
</evidence>
<keyword evidence="4 6" id="KW-0862">Zinc</keyword>
<comment type="cofactor">
    <cofactor evidence="6">
        <name>Zn(2+)</name>
        <dbReference type="ChEBI" id="CHEBI:29105"/>
    </cofactor>
    <text evidence="6">Binds 1 zinc ion per subunit.</text>
</comment>
<dbReference type="NCBIfam" id="NF009644">
    <property type="entry name" value="PRK13169.1-5"/>
    <property type="match status" value="1"/>
</dbReference>
<comment type="similarity">
    <text evidence="6">Belongs to the YabA family.</text>
</comment>
<feature type="binding site" evidence="6">
    <location>
        <position position="103"/>
    </location>
    <ligand>
        <name>Zn(2+)</name>
        <dbReference type="ChEBI" id="CHEBI:29105"/>
    </ligand>
</feature>
<evidence type="ECO:0000313" key="8">
    <source>
        <dbReference type="EMBL" id="NBI30792.1"/>
    </source>
</evidence>
<dbReference type="EMBL" id="SIJB01000042">
    <property type="protein sequence ID" value="NBI30792.1"/>
    <property type="molecule type" value="Genomic_DNA"/>
</dbReference>
<feature type="binding site" evidence="6">
    <location>
        <position position="88"/>
    </location>
    <ligand>
        <name>Zn(2+)</name>
        <dbReference type="ChEBI" id="CHEBI:29105"/>
    </ligand>
</feature>
<dbReference type="InterPro" id="IPR010377">
    <property type="entry name" value="YabA"/>
</dbReference>
<dbReference type="RefSeq" id="WP_160647602.1">
    <property type="nucleotide sequence ID" value="NZ_SIJB01000042.1"/>
</dbReference>
<dbReference type="OrthoDB" id="2112130at2"/>
<dbReference type="GO" id="GO:0006260">
    <property type="term" value="P:DNA replication"/>
    <property type="evidence" value="ECO:0007669"/>
    <property type="project" value="UniProtKB-KW"/>
</dbReference>
<comment type="subunit">
    <text evidence="6">Homotetramer. Interacts with both DnaA and DnaN, acting as a bridge between these two proteins.</text>
</comment>
<dbReference type="HAMAP" id="MF_01159">
    <property type="entry name" value="YabA"/>
    <property type="match status" value="1"/>
</dbReference>
<name>A0A6N9Q7G3_9BACL</name>
<dbReference type="GO" id="GO:0043590">
    <property type="term" value="C:bacterial nucleoid"/>
    <property type="evidence" value="ECO:0007669"/>
    <property type="project" value="UniProtKB-UniRule"/>
</dbReference>
<reference evidence="8 9" key="1">
    <citation type="submission" date="2019-01" db="EMBL/GenBank/DDBJ databases">
        <title>Chengkuizengella sp. nov., isolated from deep-sea sediment of East Pacific Ocean.</title>
        <authorList>
            <person name="Yang J."/>
            <person name="Lai Q."/>
            <person name="Shao Z."/>
        </authorList>
    </citation>
    <scope>NUCLEOTIDE SEQUENCE [LARGE SCALE GENOMIC DNA]</scope>
    <source>
        <strain evidence="8 9">YPA3-1-1</strain>
    </source>
</reference>
<keyword evidence="5 6" id="KW-0236">DNA replication inhibitor</keyword>
<sequence>MEKKDIYAQANELEQHLGDIYKDIGEMKKKIVQLLEENKRLSLENQQLRSMLKTDQTDKDKIKEENPPSLVIGEGYDNLARLYYEGFHICNVYYGHLRTEGDCLFCLSFLNK</sequence>
<dbReference type="GO" id="GO:0008156">
    <property type="term" value="P:negative regulation of DNA replication"/>
    <property type="evidence" value="ECO:0007669"/>
    <property type="project" value="UniProtKB-UniRule"/>
</dbReference>
<comment type="function">
    <text evidence="6">Involved in control of chromosome replication initiation. Inhibits the cooperative binding of DnaA to the oriC region, thus negatively regulating initiation of chromosome replication. Inhibits the ability of DnaA-ATP to form a helix on DNA; does not disassemble preformed DnaA-DNA helices. Decreases the residence time of DnaA on the chromosome at its binding sites (oriC, replication forks and promoter-binding sites). Tethers DnaA to the replication machinery via the DNA polymerase beta sliding clamp subunit (dnaN). Associates with oriC and other DnaA targets on the chromosome in a DnaA-dependent manner.</text>
</comment>
<comment type="subcellular location">
    <subcellularLocation>
        <location evidence="6">Cytoplasm</location>
        <location evidence="6">Nucleoid</location>
    </subcellularLocation>
    <text evidence="6">Localizes in tight foci, which correspond to the replisome at mid-cell throughout the cell cycle.</text>
</comment>
<accession>A0A6N9Q7G3</accession>
<keyword evidence="9" id="KW-1185">Reference proteome</keyword>
<keyword evidence="2 6" id="KW-0235">DNA replication</keyword>
<dbReference type="GO" id="GO:0008270">
    <property type="term" value="F:zinc ion binding"/>
    <property type="evidence" value="ECO:0007669"/>
    <property type="project" value="UniProtKB-UniRule"/>
</dbReference>
<gene>
    <name evidence="6 8" type="primary">yabA</name>
    <name evidence="8" type="ORF">ERL59_17720</name>
</gene>
<evidence type="ECO:0000256" key="7">
    <source>
        <dbReference type="SAM" id="Coils"/>
    </source>
</evidence>
<dbReference type="Pfam" id="PF06156">
    <property type="entry name" value="YabA"/>
    <property type="match status" value="1"/>
</dbReference>
<organism evidence="8 9">
    <name type="scientific">Chengkuizengella marina</name>
    <dbReference type="NCBI Taxonomy" id="2507566"/>
    <lineage>
        <taxon>Bacteria</taxon>
        <taxon>Bacillati</taxon>
        <taxon>Bacillota</taxon>
        <taxon>Bacilli</taxon>
        <taxon>Bacillales</taxon>
        <taxon>Paenibacillaceae</taxon>
        <taxon>Chengkuizengella</taxon>
    </lineage>
</organism>
<feature type="coiled-coil region" evidence="7">
    <location>
        <begin position="24"/>
        <end position="65"/>
    </location>
</feature>
<comment type="caution">
    <text evidence="8">The sequence shown here is derived from an EMBL/GenBank/DDBJ whole genome shotgun (WGS) entry which is preliminary data.</text>
</comment>
<feature type="binding site" evidence="6">
    <location>
        <position position="106"/>
    </location>
    <ligand>
        <name>Zn(2+)</name>
        <dbReference type="ChEBI" id="CHEBI:29105"/>
    </ligand>
</feature>
<keyword evidence="3 6" id="KW-0479">Metal-binding</keyword>
<evidence type="ECO:0000313" key="9">
    <source>
        <dbReference type="Proteomes" id="UP000448943"/>
    </source>
</evidence>
<dbReference type="AlphaFoldDB" id="A0A6N9Q7G3"/>
<dbReference type="PIRSF" id="PIRSF021439">
    <property type="entry name" value="DUF972"/>
    <property type="match status" value="1"/>
</dbReference>
<dbReference type="Proteomes" id="UP000448943">
    <property type="component" value="Unassembled WGS sequence"/>
</dbReference>
<proteinExistence type="inferred from homology"/>
<evidence type="ECO:0000256" key="5">
    <source>
        <dbReference type="ARBA" id="ARBA00022880"/>
    </source>
</evidence>
<feature type="binding site" evidence="6">
    <location>
        <position position="90"/>
    </location>
    <ligand>
        <name>Zn(2+)</name>
        <dbReference type="ChEBI" id="CHEBI:29105"/>
    </ligand>
</feature>
<evidence type="ECO:0000256" key="1">
    <source>
        <dbReference type="ARBA" id="ARBA00022490"/>
    </source>
</evidence>